<dbReference type="InterPro" id="IPR052891">
    <property type="entry name" value="DNA-3mA_glycosylase"/>
</dbReference>
<evidence type="ECO:0000256" key="1">
    <source>
        <dbReference type="ARBA" id="ARBA00022723"/>
    </source>
</evidence>
<evidence type="ECO:0000256" key="3">
    <source>
        <dbReference type="ARBA" id="ARBA00022801"/>
    </source>
</evidence>
<proteinExistence type="predicted"/>
<feature type="binding site" evidence="9">
    <location>
        <position position="23"/>
    </location>
    <ligand>
        <name>Zn(2+)</name>
        <dbReference type="ChEBI" id="CHEBI:29105"/>
    </ligand>
</feature>
<dbReference type="InterPro" id="IPR005019">
    <property type="entry name" value="Adenine_glyco"/>
</dbReference>
<dbReference type="PANTHER" id="PTHR30037">
    <property type="entry name" value="DNA-3-METHYLADENINE GLYCOSYLASE 1"/>
    <property type="match status" value="1"/>
</dbReference>
<keyword evidence="3" id="KW-0378">Hydrolase</keyword>
<comment type="caution">
    <text evidence="10">The sequence shown here is derived from an EMBL/GenBank/DDBJ whole genome shotgun (WGS) entry which is preliminary data.</text>
</comment>
<dbReference type="PANTHER" id="PTHR30037:SF4">
    <property type="entry name" value="DNA-3-METHYLADENINE GLYCOSYLASE I"/>
    <property type="match status" value="1"/>
</dbReference>
<dbReference type="EMBL" id="JAEEGC010000054">
    <property type="protein sequence ID" value="MBV7273817.1"/>
    <property type="molecule type" value="Genomic_DNA"/>
</dbReference>
<evidence type="ECO:0000313" key="10">
    <source>
        <dbReference type="EMBL" id="MBV7273817.1"/>
    </source>
</evidence>
<evidence type="ECO:0000256" key="5">
    <source>
        <dbReference type="ARBA" id="ARBA00023204"/>
    </source>
</evidence>
<evidence type="ECO:0000256" key="8">
    <source>
        <dbReference type="ARBA" id="ARBA00066766"/>
    </source>
</evidence>
<name>A0A949WVL1_9CLOT</name>
<feature type="binding site" evidence="9">
    <location>
        <position position="181"/>
    </location>
    <ligand>
        <name>Zn(2+)</name>
        <dbReference type="ChEBI" id="CHEBI:29105"/>
    </ligand>
</feature>
<evidence type="ECO:0000256" key="2">
    <source>
        <dbReference type="ARBA" id="ARBA00022763"/>
    </source>
</evidence>
<dbReference type="GO" id="GO:0006284">
    <property type="term" value="P:base-excision repair"/>
    <property type="evidence" value="ECO:0007669"/>
    <property type="project" value="InterPro"/>
</dbReference>
<accession>A0A949WVL1</accession>
<keyword evidence="11" id="KW-1185">Reference proteome</keyword>
<keyword evidence="1 9" id="KW-0479">Metal-binding</keyword>
<dbReference type="GO" id="GO:0046872">
    <property type="term" value="F:metal ion binding"/>
    <property type="evidence" value="ECO:0007669"/>
    <property type="project" value="UniProtKB-KW"/>
</dbReference>
<comment type="function">
    <text evidence="7">Hydrolysis of the deoxyribose N-glycosidic bond to excise 3-methyladenine from the damaged DNA polymer formed by alkylation lesions.</text>
</comment>
<dbReference type="GO" id="GO:0008725">
    <property type="term" value="F:DNA-3-methyladenine glycosylase activity"/>
    <property type="evidence" value="ECO:0007669"/>
    <property type="project" value="UniProtKB-EC"/>
</dbReference>
<gene>
    <name evidence="10" type="ORF">I6U48_12950</name>
</gene>
<organism evidence="10 11">
    <name type="scientific">Clostridium thailandense</name>
    <dbReference type="NCBI Taxonomy" id="2794346"/>
    <lineage>
        <taxon>Bacteria</taxon>
        <taxon>Bacillati</taxon>
        <taxon>Bacillota</taxon>
        <taxon>Clostridia</taxon>
        <taxon>Eubacteriales</taxon>
        <taxon>Clostridiaceae</taxon>
        <taxon>Clostridium</taxon>
    </lineage>
</organism>
<evidence type="ECO:0000256" key="4">
    <source>
        <dbReference type="ARBA" id="ARBA00022833"/>
    </source>
</evidence>
<dbReference type="AlphaFoldDB" id="A0A949WVL1"/>
<evidence type="ECO:0000256" key="6">
    <source>
        <dbReference type="ARBA" id="ARBA00052558"/>
    </source>
</evidence>
<dbReference type="Proteomes" id="UP000694308">
    <property type="component" value="Unassembled WGS sequence"/>
</dbReference>
<keyword evidence="4 9" id="KW-0862">Zinc</keyword>
<evidence type="ECO:0000256" key="7">
    <source>
        <dbReference type="ARBA" id="ARBA00057608"/>
    </source>
</evidence>
<feature type="binding site" evidence="9">
    <location>
        <position position="185"/>
    </location>
    <ligand>
        <name>Zn(2+)</name>
        <dbReference type="ChEBI" id="CHEBI:29105"/>
    </ligand>
</feature>
<keyword evidence="2" id="KW-0227">DNA damage</keyword>
<evidence type="ECO:0000313" key="11">
    <source>
        <dbReference type="Proteomes" id="UP000694308"/>
    </source>
</evidence>
<evidence type="ECO:0000256" key="9">
    <source>
        <dbReference type="PIRSR" id="PIRSR605019-1"/>
    </source>
</evidence>
<comment type="catalytic activity">
    <reaction evidence="6">
        <text>Hydrolysis of alkylated DNA, releasing 3-methyladenine.</text>
        <dbReference type="EC" id="3.2.2.20"/>
    </reaction>
</comment>
<keyword evidence="5" id="KW-0234">DNA repair</keyword>
<protein>
    <recommendedName>
        <fullName evidence="8">DNA-3-methyladenine glycosylase I</fullName>
        <ecNumber evidence="8">3.2.2.20</ecNumber>
    </recommendedName>
</protein>
<dbReference type="Pfam" id="PF03352">
    <property type="entry name" value="Adenine_glyco"/>
    <property type="match status" value="1"/>
</dbReference>
<reference evidence="10" key="1">
    <citation type="submission" date="2020-12" db="EMBL/GenBank/DDBJ databases">
        <title>Clostridium thailandense sp. nov., a novel acetogenic bacterium isolated from peat land soil in Thailand.</title>
        <authorList>
            <person name="Chaikitkaew S."/>
            <person name="Birkeland N.K."/>
        </authorList>
    </citation>
    <scope>NUCLEOTIDE SEQUENCE</scope>
    <source>
        <strain evidence="10">PL3</strain>
    </source>
</reference>
<feature type="binding site" evidence="9">
    <location>
        <position position="10"/>
    </location>
    <ligand>
        <name>Zn(2+)</name>
        <dbReference type="ChEBI" id="CHEBI:29105"/>
    </ligand>
</feature>
<dbReference type="FunFam" id="1.10.340.30:FF:000009">
    <property type="entry name" value="DNA-3-methyladenine glycosylase I"/>
    <property type="match status" value="1"/>
</dbReference>
<sequence>MKGGIIVQRCPWCGTDPLYIKYHDEEWGTPVHNDLKHFEFLVLESAQAGLSWITVLKKRENYRAVYDNFDPIKVAAYSEEKINKLLGNAGIIRNRRKIEASINNAKIFLNIQKEFGSFDNYIWKFVDYKPITNSWKNVSELPATSDLSDKISKDFKKRGFRFLGSTIIYSYLQATGLINDHIIICFRHNK</sequence>
<dbReference type="EC" id="3.2.2.20" evidence="8"/>